<dbReference type="InterPro" id="IPR036188">
    <property type="entry name" value="FAD/NAD-bd_sf"/>
</dbReference>
<evidence type="ECO:0000313" key="6">
    <source>
        <dbReference type="Proteomes" id="UP000326757"/>
    </source>
</evidence>
<evidence type="ECO:0008006" key="7">
    <source>
        <dbReference type="Google" id="ProtNLM"/>
    </source>
</evidence>
<evidence type="ECO:0000256" key="1">
    <source>
        <dbReference type="ARBA" id="ARBA00009183"/>
    </source>
</evidence>
<dbReference type="AlphaFoldDB" id="A0A5N6KFW0"/>
<evidence type="ECO:0000256" key="4">
    <source>
        <dbReference type="ARBA" id="ARBA00023002"/>
    </source>
</evidence>
<dbReference type="PANTHER" id="PTHR23023">
    <property type="entry name" value="DIMETHYLANILINE MONOOXYGENASE"/>
    <property type="match status" value="1"/>
</dbReference>
<gene>
    <name evidence="5" type="ORF">EYC80_006018</name>
</gene>
<dbReference type="OrthoDB" id="2915840at2759"/>
<reference evidence="5 6" key="1">
    <citation type="submission" date="2019-06" db="EMBL/GenBank/DDBJ databases">
        <title>Genome Sequence of the Brown Rot Fungal Pathogen Monilinia laxa.</title>
        <authorList>
            <person name="De Miccolis Angelini R.M."/>
            <person name="Landi L."/>
            <person name="Abate D."/>
            <person name="Pollastro S."/>
            <person name="Romanazzi G."/>
            <person name="Faretra F."/>
        </authorList>
    </citation>
    <scope>NUCLEOTIDE SEQUENCE [LARGE SCALE GENOMIC DNA]</scope>
    <source>
        <strain evidence="5 6">Mlax316</strain>
    </source>
</reference>
<keyword evidence="2" id="KW-0285">Flavoprotein</keyword>
<keyword evidence="4" id="KW-0560">Oxidoreductase</keyword>
<keyword evidence="3" id="KW-0274">FAD</keyword>
<evidence type="ECO:0000313" key="5">
    <source>
        <dbReference type="EMBL" id="KAB8302654.1"/>
    </source>
</evidence>
<name>A0A5N6KFW0_MONLA</name>
<dbReference type="Proteomes" id="UP000326757">
    <property type="component" value="Unassembled WGS sequence"/>
</dbReference>
<dbReference type="EMBL" id="VIGI01000003">
    <property type="protein sequence ID" value="KAB8302654.1"/>
    <property type="molecule type" value="Genomic_DNA"/>
</dbReference>
<comment type="caution">
    <text evidence="5">The sequence shown here is derived from an EMBL/GenBank/DDBJ whole genome shotgun (WGS) entry which is preliminary data.</text>
</comment>
<accession>A0A5N6KFW0</accession>
<protein>
    <recommendedName>
        <fullName evidence="7">L-ornithine N(5)-oxygenase</fullName>
    </recommendedName>
</protein>
<dbReference type="GO" id="GO:0050660">
    <property type="term" value="F:flavin adenine dinucleotide binding"/>
    <property type="evidence" value="ECO:0007669"/>
    <property type="project" value="InterPro"/>
</dbReference>
<evidence type="ECO:0000256" key="3">
    <source>
        <dbReference type="ARBA" id="ARBA00022827"/>
    </source>
</evidence>
<dbReference type="Pfam" id="PF00743">
    <property type="entry name" value="FMO-like"/>
    <property type="match status" value="1"/>
</dbReference>
<dbReference type="GO" id="GO:0004499">
    <property type="term" value="F:N,N-dimethylaniline monooxygenase activity"/>
    <property type="evidence" value="ECO:0007669"/>
    <property type="project" value="InterPro"/>
</dbReference>
<dbReference type="Gene3D" id="3.50.50.60">
    <property type="entry name" value="FAD/NAD(P)-binding domain"/>
    <property type="match status" value="2"/>
</dbReference>
<sequence length="552" mass="63088">MPAVDIVVIGSGLSGLAFARFYLDIHPEANLILLEEDKCLGGVWSSRRSYEEFWCQSGRRMSGFSDVPLTVPEDAPLYHDTFEAKHVTKYLEEYAHNHSYCGKTLFSRIRFDHRAFKIEKAGGTWLVTTTCPIHLKPKYTENWRMIWRCPKLVVATGHFGVISRRLSCTGKQRHFVVLGGGKSAADMVYESVKKGQQVSWIIRTSGEGPALLFPAPGHGRYKNSIESSATRIKALFSPSPFMPSSWWLSLICSIIYGTRIGINYMMKRIENVDQYCRNAAGYDIRPESSSTFSLLNFTTSAFWCTGPVGLVQHDDFWDTIAQNVQIYRNDVKSYRNGRLKLDDDTELFADEFLLGTGWEDIKHRLFDKVELRSLGLPHSKALDTQEETELWEKLHKDADLEVIAKFPLLEHPPLHRKPTSLTTTQNLYKGIVPLEDQSIAFLGAIDISNSFRAAETQAIWTTAYFDGNITLPPLEQMIKEVAYMHAFSKRRYPTHGQKGDCFFFELIWYTDALLHEVGLRSHRKGWWADLVEPCLASDLKGMKYEYKKKYGL</sequence>
<evidence type="ECO:0000256" key="2">
    <source>
        <dbReference type="ARBA" id="ARBA00022630"/>
    </source>
</evidence>
<organism evidence="5 6">
    <name type="scientific">Monilinia laxa</name>
    <name type="common">Brown rot fungus</name>
    <name type="synonym">Sclerotinia laxa</name>
    <dbReference type="NCBI Taxonomy" id="61186"/>
    <lineage>
        <taxon>Eukaryota</taxon>
        <taxon>Fungi</taxon>
        <taxon>Dikarya</taxon>
        <taxon>Ascomycota</taxon>
        <taxon>Pezizomycotina</taxon>
        <taxon>Leotiomycetes</taxon>
        <taxon>Helotiales</taxon>
        <taxon>Sclerotiniaceae</taxon>
        <taxon>Monilinia</taxon>
    </lineage>
</organism>
<dbReference type="SUPFAM" id="SSF51905">
    <property type="entry name" value="FAD/NAD(P)-binding domain"/>
    <property type="match status" value="2"/>
</dbReference>
<comment type="similarity">
    <text evidence="1">Belongs to the FMO family.</text>
</comment>
<dbReference type="InterPro" id="IPR050346">
    <property type="entry name" value="FMO-like"/>
</dbReference>
<keyword evidence="6" id="KW-1185">Reference proteome</keyword>
<proteinExistence type="inferred from homology"/>
<dbReference type="InterPro" id="IPR020946">
    <property type="entry name" value="Flavin_mOase-like"/>
</dbReference>
<dbReference type="GO" id="GO:0050661">
    <property type="term" value="F:NADP binding"/>
    <property type="evidence" value="ECO:0007669"/>
    <property type="project" value="InterPro"/>
</dbReference>